<evidence type="ECO:0000313" key="4">
    <source>
        <dbReference type="Proteomes" id="UP001501237"/>
    </source>
</evidence>
<dbReference type="Pfam" id="PF02557">
    <property type="entry name" value="VanY"/>
    <property type="match status" value="1"/>
</dbReference>
<keyword evidence="4" id="KW-1185">Reference proteome</keyword>
<accession>A0ABP6Q3T4</accession>
<feature type="chain" id="PRO_5046138996" description="D-alanyl-D-alanine carboxypeptidase-like core domain-containing protein" evidence="1">
    <location>
        <begin position="18"/>
        <end position="178"/>
    </location>
</feature>
<keyword evidence="1" id="KW-0732">Signal</keyword>
<sequence>MSLSTRIALFCVPVALAGVGLFAAVSSGLDHDPDRARTVLEEGPVAVGGAAAVRKAGLTPGTARAFAAARAAAAAQGRPLELTSGYRTPEEQRAEFLDGIRKYGSPEAARHYVLPPERSAHVKGTALDIRPEATARWLETEGARFGLCRIYANEWWHFEYAARYAKGGCPGLKRDALG</sequence>
<evidence type="ECO:0000256" key="1">
    <source>
        <dbReference type="SAM" id="SignalP"/>
    </source>
</evidence>
<dbReference type="SUPFAM" id="SSF55166">
    <property type="entry name" value="Hedgehog/DD-peptidase"/>
    <property type="match status" value="1"/>
</dbReference>
<dbReference type="Gene3D" id="3.30.1380.10">
    <property type="match status" value="1"/>
</dbReference>
<evidence type="ECO:0000259" key="2">
    <source>
        <dbReference type="Pfam" id="PF02557"/>
    </source>
</evidence>
<dbReference type="PANTHER" id="PTHR34385">
    <property type="entry name" value="D-ALANYL-D-ALANINE CARBOXYPEPTIDASE"/>
    <property type="match status" value="1"/>
</dbReference>
<dbReference type="RefSeq" id="WP_344823996.1">
    <property type="nucleotide sequence ID" value="NZ_BAAAUV010000003.1"/>
</dbReference>
<reference evidence="4" key="1">
    <citation type="journal article" date="2019" name="Int. J. Syst. Evol. Microbiol.">
        <title>The Global Catalogue of Microorganisms (GCM) 10K type strain sequencing project: providing services to taxonomists for standard genome sequencing and annotation.</title>
        <authorList>
            <consortium name="The Broad Institute Genomics Platform"/>
            <consortium name="The Broad Institute Genome Sequencing Center for Infectious Disease"/>
            <person name="Wu L."/>
            <person name="Ma J."/>
        </authorList>
    </citation>
    <scope>NUCLEOTIDE SEQUENCE [LARGE SCALE GENOMIC DNA]</scope>
    <source>
        <strain evidence="4">JCM 9377</strain>
    </source>
</reference>
<evidence type="ECO:0000313" key="3">
    <source>
        <dbReference type="EMBL" id="GAA3202320.1"/>
    </source>
</evidence>
<proteinExistence type="predicted"/>
<feature type="signal peptide" evidence="1">
    <location>
        <begin position="1"/>
        <end position="17"/>
    </location>
</feature>
<comment type="caution">
    <text evidence="3">The sequence shown here is derived from an EMBL/GenBank/DDBJ whole genome shotgun (WGS) entry which is preliminary data.</text>
</comment>
<dbReference type="PANTHER" id="PTHR34385:SF1">
    <property type="entry name" value="PEPTIDOGLYCAN L-ALANYL-D-GLUTAMATE ENDOPEPTIDASE CWLK"/>
    <property type="match status" value="1"/>
</dbReference>
<dbReference type="InterPro" id="IPR052179">
    <property type="entry name" value="DD-CPase-like"/>
</dbReference>
<gene>
    <name evidence="3" type="ORF">GCM10010468_15920</name>
</gene>
<dbReference type="EMBL" id="BAAAUV010000003">
    <property type="protein sequence ID" value="GAA3202320.1"/>
    <property type="molecule type" value="Genomic_DNA"/>
</dbReference>
<dbReference type="InterPro" id="IPR009045">
    <property type="entry name" value="Zn_M74/Hedgehog-like"/>
</dbReference>
<feature type="domain" description="D-alanyl-D-alanine carboxypeptidase-like core" evidence="2">
    <location>
        <begin position="58"/>
        <end position="167"/>
    </location>
</feature>
<dbReference type="InterPro" id="IPR003709">
    <property type="entry name" value="VanY-like_core_dom"/>
</dbReference>
<name>A0ABP6Q3T4_9ACTN</name>
<protein>
    <recommendedName>
        <fullName evidence="2">D-alanyl-D-alanine carboxypeptidase-like core domain-containing protein</fullName>
    </recommendedName>
</protein>
<organism evidence="3 4">
    <name type="scientific">Actinocorallia longicatena</name>
    <dbReference type="NCBI Taxonomy" id="111803"/>
    <lineage>
        <taxon>Bacteria</taxon>
        <taxon>Bacillati</taxon>
        <taxon>Actinomycetota</taxon>
        <taxon>Actinomycetes</taxon>
        <taxon>Streptosporangiales</taxon>
        <taxon>Thermomonosporaceae</taxon>
        <taxon>Actinocorallia</taxon>
    </lineage>
</organism>
<dbReference type="Proteomes" id="UP001501237">
    <property type="component" value="Unassembled WGS sequence"/>
</dbReference>